<proteinExistence type="predicted"/>
<protein>
    <submittedName>
        <fullName evidence="1">Uncharacterized protein</fullName>
    </submittedName>
</protein>
<reference evidence="1" key="1">
    <citation type="submission" date="2014-11" db="EMBL/GenBank/DDBJ databases">
        <authorList>
            <person name="Amaro Gonzalez C."/>
        </authorList>
    </citation>
    <scope>NUCLEOTIDE SEQUENCE</scope>
</reference>
<organism evidence="1">
    <name type="scientific">Anguilla anguilla</name>
    <name type="common">European freshwater eel</name>
    <name type="synonym">Muraena anguilla</name>
    <dbReference type="NCBI Taxonomy" id="7936"/>
    <lineage>
        <taxon>Eukaryota</taxon>
        <taxon>Metazoa</taxon>
        <taxon>Chordata</taxon>
        <taxon>Craniata</taxon>
        <taxon>Vertebrata</taxon>
        <taxon>Euteleostomi</taxon>
        <taxon>Actinopterygii</taxon>
        <taxon>Neopterygii</taxon>
        <taxon>Teleostei</taxon>
        <taxon>Anguilliformes</taxon>
        <taxon>Anguillidae</taxon>
        <taxon>Anguilla</taxon>
    </lineage>
</organism>
<sequence>MHNLCTQTRDTHKIKLIPGRQCGTDKE</sequence>
<name>A0A0E9PEX4_ANGAN</name>
<dbReference type="EMBL" id="GBXM01077461">
    <property type="protein sequence ID" value="JAH31116.1"/>
    <property type="molecule type" value="Transcribed_RNA"/>
</dbReference>
<accession>A0A0E9PEX4</accession>
<dbReference type="AlphaFoldDB" id="A0A0E9PEX4"/>
<reference evidence="1" key="2">
    <citation type="journal article" date="2015" name="Fish Shellfish Immunol.">
        <title>Early steps in the European eel (Anguilla anguilla)-Vibrio vulnificus interaction in the gills: Role of the RtxA13 toxin.</title>
        <authorList>
            <person name="Callol A."/>
            <person name="Pajuelo D."/>
            <person name="Ebbesson L."/>
            <person name="Teles M."/>
            <person name="MacKenzie S."/>
            <person name="Amaro C."/>
        </authorList>
    </citation>
    <scope>NUCLEOTIDE SEQUENCE</scope>
</reference>
<evidence type="ECO:0000313" key="1">
    <source>
        <dbReference type="EMBL" id="JAH03186.1"/>
    </source>
</evidence>
<dbReference type="EMBL" id="GBXM01105391">
    <property type="protein sequence ID" value="JAH03186.1"/>
    <property type="molecule type" value="Transcribed_RNA"/>
</dbReference>